<dbReference type="RefSeq" id="WP_075364378.1">
    <property type="nucleotide sequence ID" value="NZ_MLBF01000009.1"/>
</dbReference>
<gene>
    <name evidence="2" type="ORF">DSOL_1697</name>
</gene>
<comment type="caution">
    <text evidence="2">The sequence shown here is derived from an EMBL/GenBank/DDBJ whole genome shotgun (WGS) entry which is preliminary data.</text>
</comment>
<keyword evidence="1" id="KW-0732">Signal</keyword>
<feature type="chain" id="PRO_5012299595" evidence="1">
    <location>
        <begin position="23"/>
        <end position="68"/>
    </location>
</feature>
<feature type="signal peptide" evidence="1">
    <location>
        <begin position="1"/>
        <end position="22"/>
    </location>
</feature>
<sequence length="68" mass="7519">MKKLIPILLTIFMLMGTPVALGATSTQLSGIGVVKPNAYQTISGGKYLVFQEDITTEYLHNTHHWMVV</sequence>
<dbReference type="Proteomes" id="UP000186102">
    <property type="component" value="Unassembled WGS sequence"/>
</dbReference>
<protein>
    <submittedName>
        <fullName evidence="2">Uncharacterized protein</fullName>
    </submittedName>
</protein>
<evidence type="ECO:0000256" key="1">
    <source>
        <dbReference type="SAM" id="SignalP"/>
    </source>
</evidence>
<organism evidence="2 3">
    <name type="scientific">Desulfosporosinus metallidurans</name>
    <dbReference type="NCBI Taxonomy" id="1888891"/>
    <lineage>
        <taxon>Bacteria</taxon>
        <taxon>Bacillati</taxon>
        <taxon>Bacillota</taxon>
        <taxon>Clostridia</taxon>
        <taxon>Eubacteriales</taxon>
        <taxon>Desulfitobacteriaceae</taxon>
        <taxon>Desulfosporosinus</taxon>
    </lineage>
</organism>
<evidence type="ECO:0000313" key="3">
    <source>
        <dbReference type="Proteomes" id="UP000186102"/>
    </source>
</evidence>
<name>A0A1Q8QYG5_9FIRM</name>
<keyword evidence="3" id="KW-1185">Reference proteome</keyword>
<proteinExistence type="predicted"/>
<reference evidence="2 3" key="1">
    <citation type="submission" date="2016-09" db="EMBL/GenBank/DDBJ databases">
        <title>Complete genome of Desulfosporosinus sp. OL.</title>
        <authorList>
            <person name="Mardanov A."/>
            <person name="Beletsky A."/>
            <person name="Panova A."/>
            <person name="Karnachuk O."/>
            <person name="Ravin N."/>
        </authorList>
    </citation>
    <scope>NUCLEOTIDE SEQUENCE [LARGE SCALE GENOMIC DNA]</scope>
    <source>
        <strain evidence="2 3">OL</strain>
    </source>
</reference>
<evidence type="ECO:0000313" key="2">
    <source>
        <dbReference type="EMBL" id="OLN32377.1"/>
    </source>
</evidence>
<accession>A0A1Q8QYG5</accession>
<dbReference type="AlphaFoldDB" id="A0A1Q8QYG5"/>
<dbReference type="EMBL" id="MLBF01000009">
    <property type="protein sequence ID" value="OLN32377.1"/>
    <property type="molecule type" value="Genomic_DNA"/>
</dbReference>